<dbReference type="Proteomes" id="UP001156831">
    <property type="component" value="Unassembled WGS sequence"/>
</dbReference>
<proteinExistence type="inferred from homology"/>
<name>A0ABT6JMJ7_9GAMM</name>
<comment type="caution">
    <text evidence="3">The sequence shown here is derived from an EMBL/GenBank/DDBJ whole genome shotgun (WGS) entry which is preliminary data.</text>
</comment>
<evidence type="ECO:0000259" key="2">
    <source>
        <dbReference type="SMART" id="SM00849"/>
    </source>
</evidence>
<dbReference type="PANTHER" id="PTHR42951:SF4">
    <property type="entry name" value="ACYL-COENZYME A THIOESTERASE MBLAC2"/>
    <property type="match status" value="1"/>
</dbReference>
<sequence length="294" mass="32207">MSFAATATGTEDGGLQSRTVHAMQHERIERDIHLFVGDAYQSVATAFIDGDGVLLVDALASADDARWLRHVLCDQMGKTVRVIAATHFMSDHLAALPLFPQATVIAHRNHRHAFLSQNRRDDAVYRDPELVFDSALRIRWGRHELRLLHNPGKTMDHLSVDVPSADLVCAGDNIVGRIVYLSRADPAQVRTAIGRMRQFGRGTVVGGHIGRFGGEVLGHALHYLDRLASAVVAIRVDARDPDARIAAIAIEDCLAPGVVPVAFEREWHQRNLEAIVAQSVFSLDAGIAMRSARA</sequence>
<dbReference type="SMART" id="SM00849">
    <property type="entry name" value="Lactamase_B"/>
    <property type="match status" value="1"/>
</dbReference>
<dbReference type="InterPro" id="IPR001279">
    <property type="entry name" value="Metallo-B-lactamas"/>
</dbReference>
<gene>
    <name evidence="3" type="ORF">QFW80_14215</name>
</gene>
<dbReference type="InterPro" id="IPR050855">
    <property type="entry name" value="NDM-1-like"/>
</dbReference>
<dbReference type="Gene3D" id="3.60.15.10">
    <property type="entry name" value="Ribonuclease Z/Hydroxyacylglutathione hydrolase-like"/>
    <property type="match status" value="1"/>
</dbReference>
<evidence type="ECO:0000313" key="4">
    <source>
        <dbReference type="Proteomes" id="UP001156831"/>
    </source>
</evidence>
<accession>A0ABT6JMJ7</accession>
<dbReference type="Pfam" id="PF00753">
    <property type="entry name" value="Lactamase_B"/>
    <property type="match status" value="1"/>
</dbReference>
<evidence type="ECO:0000313" key="3">
    <source>
        <dbReference type="EMBL" id="MDH5831673.1"/>
    </source>
</evidence>
<evidence type="ECO:0000256" key="1">
    <source>
        <dbReference type="ARBA" id="ARBA00005250"/>
    </source>
</evidence>
<dbReference type="EMBL" id="JARXRN010000028">
    <property type="protein sequence ID" value="MDH5831673.1"/>
    <property type="molecule type" value="Genomic_DNA"/>
</dbReference>
<dbReference type="SUPFAM" id="SSF56281">
    <property type="entry name" value="Metallo-hydrolase/oxidoreductase"/>
    <property type="match status" value="1"/>
</dbReference>
<feature type="domain" description="Metallo-beta-lactamase" evidence="2">
    <location>
        <begin position="41"/>
        <end position="208"/>
    </location>
</feature>
<reference evidence="3 4" key="1">
    <citation type="submission" date="2023-04" db="EMBL/GenBank/DDBJ databases">
        <title>Luteimonas sp. M1R5S18.</title>
        <authorList>
            <person name="Sun J.-Q."/>
        </authorList>
    </citation>
    <scope>NUCLEOTIDE SEQUENCE [LARGE SCALE GENOMIC DNA]</scope>
    <source>
        <strain evidence="3 4">M1R5S18</strain>
    </source>
</reference>
<dbReference type="PANTHER" id="PTHR42951">
    <property type="entry name" value="METALLO-BETA-LACTAMASE DOMAIN-CONTAINING"/>
    <property type="match status" value="1"/>
</dbReference>
<keyword evidence="4" id="KW-1185">Reference proteome</keyword>
<dbReference type="InterPro" id="IPR036866">
    <property type="entry name" value="RibonucZ/Hydroxyglut_hydro"/>
</dbReference>
<dbReference type="RefSeq" id="WP_280602633.1">
    <property type="nucleotide sequence ID" value="NZ_JARXRN010000028.1"/>
</dbReference>
<comment type="similarity">
    <text evidence="1">Belongs to the metallo-beta-lactamase superfamily. Class-B beta-lactamase family.</text>
</comment>
<organism evidence="3 4">
    <name type="scientific">Luteimonas rhizosphaericola</name>
    <dbReference type="NCBI Taxonomy" id="3042024"/>
    <lineage>
        <taxon>Bacteria</taxon>
        <taxon>Pseudomonadati</taxon>
        <taxon>Pseudomonadota</taxon>
        <taxon>Gammaproteobacteria</taxon>
        <taxon>Lysobacterales</taxon>
        <taxon>Lysobacteraceae</taxon>
        <taxon>Luteimonas</taxon>
    </lineage>
</organism>
<protein>
    <submittedName>
        <fullName evidence="3">MBL fold metallo-hydrolase</fullName>
    </submittedName>
</protein>